<reference evidence="2" key="1">
    <citation type="journal article" date="2019" name="Sci. Rep.">
        <title>Draft genome of Tanacetum cinerariifolium, the natural source of mosquito coil.</title>
        <authorList>
            <person name="Yamashiro T."/>
            <person name="Shiraishi A."/>
            <person name="Satake H."/>
            <person name="Nakayama K."/>
        </authorList>
    </citation>
    <scope>NUCLEOTIDE SEQUENCE</scope>
</reference>
<evidence type="ECO:0000313" key="2">
    <source>
        <dbReference type="EMBL" id="GFA96864.1"/>
    </source>
</evidence>
<evidence type="ECO:0000256" key="1">
    <source>
        <dbReference type="SAM" id="MobiDB-lite"/>
    </source>
</evidence>
<comment type="caution">
    <text evidence="2">The sequence shown here is derived from an EMBL/GenBank/DDBJ whole genome shotgun (WGS) entry which is preliminary data.</text>
</comment>
<feature type="region of interest" description="Disordered" evidence="1">
    <location>
        <begin position="1"/>
        <end position="63"/>
    </location>
</feature>
<dbReference type="EMBL" id="BKCJ010524205">
    <property type="protein sequence ID" value="GFA96864.1"/>
    <property type="molecule type" value="Genomic_DNA"/>
</dbReference>
<accession>A0A699KJ19</accession>
<dbReference type="AlphaFoldDB" id="A0A699KJ19"/>
<name>A0A699KJ19_TANCI</name>
<organism evidence="2">
    <name type="scientific">Tanacetum cinerariifolium</name>
    <name type="common">Dalmatian daisy</name>
    <name type="synonym">Chrysanthemum cinerariifolium</name>
    <dbReference type="NCBI Taxonomy" id="118510"/>
    <lineage>
        <taxon>Eukaryota</taxon>
        <taxon>Viridiplantae</taxon>
        <taxon>Streptophyta</taxon>
        <taxon>Embryophyta</taxon>
        <taxon>Tracheophyta</taxon>
        <taxon>Spermatophyta</taxon>
        <taxon>Magnoliopsida</taxon>
        <taxon>eudicotyledons</taxon>
        <taxon>Gunneridae</taxon>
        <taxon>Pentapetalae</taxon>
        <taxon>asterids</taxon>
        <taxon>campanulids</taxon>
        <taxon>Asterales</taxon>
        <taxon>Asteraceae</taxon>
        <taxon>Asteroideae</taxon>
        <taxon>Anthemideae</taxon>
        <taxon>Anthemidinae</taxon>
        <taxon>Tanacetum</taxon>
    </lineage>
</organism>
<proteinExistence type="predicted"/>
<feature type="non-terminal residue" evidence="2">
    <location>
        <position position="1"/>
    </location>
</feature>
<sequence length="63" mass="6859">SRANQDNSPWIHRNAGYKGPRSGTVAGARDTVGERKPKKGQNRIKTGQNGKRGEAGKSQEQLQ</sequence>
<protein>
    <submittedName>
        <fullName evidence="2">Uncharacterized protein</fullName>
    </submittedName>
</protein>
<gene>
    <name evidence="2" type="ORF">Tci_668836</name>
</gene>